<dbReference type="PANTHER" id="PTHR37311">
    <property type="entry name" value="2-PHOSPHOSULFOLACTATE PHOSPHATASE-RELATED"/>
    <property type="match status" value="1"/>
</dbReference>
<dbReference type="GO" id="GO:0050532">
    <property type="term" value="F:2-phosphosulfolactate phosphatase activity"/>
    <property type="evidence" value="ECO:0007669"/>
    <property type="project" value="UniProtKB-EC"/>
</dbReference>
<evidence type="ECO:0000256" key="5">
    <source>
        <dbReference type="ARBA" id="ARBA00022801"/>
    </source>
</evidence>
<dbReference type="EMBL" id="CP045121">
    <property type="protein sequence ID" value="QIN79735.1"/>
    <property type="molecule type" value="Genomic_DNA"/>
</dbReference>
<dbReference type="GO" id="GO:0050545">
    <property type="term" value="F:sulfopyruvate decarboxylase activity"/>
    <property type="evidence" value="ECO:0007669"/>
    <property type="project" value="TreeGrafter"/>
</dbReference>
<dbReference type="AlphaFoldDB" id="A0A6G8PZW1"/>
<evidence type="ECO:0000256" key="4">
    <source>
        <dbReference type="ARBA" id="ARBA00021948"/>
    </source>
</evidence>
<dbReference type="PANTHER" id="PTHR37311:SF1">
    <property type="entry name" value="2-PHOSPHOSULFOLACTATE PHOSPHATASE-RELATED"/>
    <property type="match status" value="1"/>
</dbReference>
<evidence type="ECO:0000256" key="7">
    <source>
        <dbReference type="ARBA" id="ARBA00033711"/>
    </source>
</evidence>
<keyword evidence="9" id="KW-1185">Reference proteome</keyword>
<proteinExistence type="inferred from homology"/>
<dbReference type="EC" id="3.1.3.71" evidence="3"/>
<dbReference type="SUPFAM" id="SSF142823">
    <property type="entry name" value="ComB-like"/>
    <property type="match status" value="1"/>
</dbReference>
<keyword evidence="6" id="KW-0460">Magnesium</keyword>
<evidence type="ECO:0000256" key="2">
    <source>
        <dbReference type="ARBA" id="ARBA00009997"/>
    </source>
</evidence>
<dbReference type="Proteomes" id="UP000502706">
    <property type="component" value="Chromosome"/>
</dbReference>
<comment type="catalytic activity">
    <reaction evidence="7">
        <text>(2R)-O-phospho-3-sulfolactate + H2O = (2R)-3-sulfolactate + phosphate</text>
        <dbReference type="Rhea" id="RHEA:23416"/>
        <dbReference type="ChEBI" id="CHEBI:15377"/>
        <dbReference type="ChEBI" id="CHEBI:15597"/>
        <dbReference type="ChEBI" id="CHEBI:43474"/>
        <dbReference type="ChEBI" id="CHEBI:58738"/>
        <dbReference type="EC" id="3.1.3.71"/>
    </reaction>
</comment>
<comment type="similarity">
    <text evidence="2">Belongs to the ComB family.</text>
</comment>
<keyword evidence="5" id="KW-0378">Hydrolase</keyword>
<evidence type="ECO:0000256" key="1">
    <source>
        <dbReference type="ARBA" id="ARBA00001946"/>
    </source>
</evidence>
<organism evidence="8 9">
    <name type="scientific">Rubrobacter marinus</name>
    <dbReference type="NCBI Taxonomy" id="2653852"/>
    <lineage>
        <taxon>Bacteria</taxon>
        <taxon>Bacillati</taxon>
        <taxon>Actinomycetota</taxon>
        <taxon>Rubrobacteria</taxon>
        <taxon>Rubrobacterales</taxon>
        <taxon>Rubrobacteraceae</taxon>
        <taxon>Rubrobacter</taxon>
    </lineage>
</organism>
<dbReference type="InterPro" id="IPR005238">
    <property type="entry name" value="ComB-like"/>
</dbReference>
<accession>A0A6G8PZW1</accession>
<evidence type="ECO:0000313" key="9">
    <source>
        <dbReference type="Proteomes" id="UP000502706"/>
    </source>
</evidence>
<evidence type="ECO:0000256" key="6">
    <source>
        <dbReference type="ARBA" id="ARBA00022842"/>
    </source>
</evidence>
<sequence length="289" mass="29978">MSCLTSRLNAASFGSTLLPILSFVAGGGVEALSTAATEEYPVRRQYNARHERGDRLIARYAGGETGARAAAREGAAVVVVDAYRASTTIAVLVQKGARVVPVASIEEAAGYPGADFRIGERGSAKVKGFDFGNSPTEVAAAEIESGSTVALSTTNGTRVTEAAEGAPAIFCGAFVNARAVADALRDGLHGPRVVVVGCGWEGHRSSEDEAAAGAILHHLAGAGAELDERAERVVALYGRHSKEVLAKNTAARRLLRLGYERDLGFCLAEDTVPVVPRLLDGAFTGDGRG</sequence>
<dbReference type="KEGG" id="rmar:GBA65_15680"/>
<dbReference type="InterPro" id="IPR036702">
    <property type="entry name" value="ComB-like_sf"/>
</dbReference>
<comment type="cofactor">
    <cofactor evidence="1">
        <name>Mg(2+)</name>
        <dbReference type="ChEBI" id="CHEBI:18420"/>
    </cofactor>
</comment>
<dbReference type="Gene3D" id="3.90.1560.10">
    <property type="entry name" value="ComB-like"/>
    <property type="match status" value="1"/>
</dbReference>
<evidence type="ECO:0000256" key="3">
    <source>
        <dbReference type="ARBA" id="ARBA00012953"/>
    </source>
</evidence>
<protein>
    <recommendedName>
        <fullName evidence="4">Probable 2-phosphosulfolactate phosphatase</fullName>
        <ecNumber evidence="3">3.1.3.71</ecNumber>
    </recommendedName>
</protein>
<gene>
    <name evidence="8" type="ORF">GBA65_15680</name>
</gene>
<dbReference type="GO" id="GO:0000287">
    <property type="term" value="F:magnesium ion binding"/>
    <property type="evidence" value="ECO:0007669"/>
    <property type="project" value="InterPro"/>
</dbReference>
<reference evidence="8 9" key="1">
    <citation type="submission" date="2019-10" db="EMBL/GenBank/DDBJ databases">
        <title>Rubrobacter sp nov SCSIO 52915 isolated from a deep-sea sediment in the South China Sea.</title>
        <authorList>
            <person name="Chen R.W."/>
        </authorList>
    </citation>
    <scope>NUCLEOTIDE SEQUENCE [LARGE SCALE GENOMIC DNA]</scope>
    <source>
        <strain evidence="8 9">SCSIO 52915</strain>
    </source>
</reference>
<dbReference type="Pfam" id="PF04029">
    <property type="entry name" value="2-ph_phosp"/>
    <property type="match status" value="1"/>
</dbReference>
<evidence type="ECO:0000313" key="8">
    <source>
        <dbReference type="EMBL" id="QIN79735.1"/>
    </source>
</evidence>
<name>A0A6G8PZW1_9ACTN</name>